<feature type="binding site" evidence="4">
    <location>
        <position position="80"/>
    </location>
    <ligand>
        <name>substrate</name>
    </ligand>
</feature>
<keyword evidence="2" id="KW-0677">Repeat</keyword>
<organism evidence="6 7">
    <name type="scientific">Corynebacterium marinum DSM 44953</name>
    <dbReference type="NCBI Taxonomy" id="1224162"/>
    <lineage>
        <taxon>Bacteria</taxon>
        <taxon>Bacillati</taxon>
        <taxon>Actinomycetota</taxon>
        <taxon>Actinomycetes</taxon>
        <taxon>Mycobacteriales</taxon>
        <taxon>Corynebacteriaceae</taxon>
        <taxon>Corynebacterium</taxon>
    </lineage>
</organism>
<evidence type="ECO:0000256" key="2">
    <source>
        <dbReference type="ARBA" id="ARBA00022737"/>
    </source>
</evidence>
<dbReference type="InterPro" id="IPR041561">
    <property type="entry name" value="PglD_N"/>
</dbReference>
<dbReference type="EMBL" id="CP007790">
    <property type="protein sequence ID" value="AJK69394.1"/>
    <property type="molecule type" value="Genomic_DNA"/>
</dbReference>
<dbReference type="InterPro" id="IPR050179">
    <property type="entry name" value="Trans_hexapeptide_repeat"/>
</dbReference>
<evidence type="ECO:0000256" key="4">
    <source>
        <dbReference type="PIRSR" id="PIRSR620019-2"/>
    </source>
</evidence>
<dbReference type="Pfam" id="PF17836">
    <property type="entry name" value="PglD_N"/>
    <property type="match status" value="1"/>
</dbReference>
<dbReference type="InterPro" id="IPR011004">
    <property type="entry name" value="Trimer_LpxA-like_sf"/>
</dbReference>
<accession>A0A0B6TT38</accession>
<dbReference type="PANTHER" id="PTHR43300:SF7">
    <property type="entry name" value="UDP-N-ACETYLBACILLOSAMINE N-ACETYLTRANSFERASE"/>
    <property type="match status" value="1"/>
</dbReference>
<dbReference type="OrthoDB" id="708224at2"/>
<dbReference type="InterPro" id="IPR020019">
    <property type="entry name" value="AcTrfase_PglD-like"/>
</dbReference>
<evidence type="ECO:0000313" key="6">
    <source>
        <dbReference type="EMBL" id="AJK69394.1"/>
    </source>
</evidence>
<evidence type="ECO:0000313" key="7">
    <source>
        <dbReference type="Proteomes" id="UP000031928"/>
    </source>
</evidence>
<dbReference type="HOGENOM" id="CLU_081811_1_1_11"/>
<evidence type="ECO:0000259" key="5">
    <source>
        <dbReference type="Pfam" id="PF17836"/>
    </source>
</evidence>
<dbReference type="InterPro" id="IPR018357">
    <property type="entry name" value="Hexapep_transf_CS"/>
</dbReference>
<dbReference type="Gene3D" id="2.160.10.10">
    <property type="entry name" value="Hexapeptide repeat proteins"/>
    <property type="match status" value="1"/>
</dbReference>
<dbReference type="NCBIfam" id="TIGR03570">
    <property type="entry name" value="NeuD_NnaD"/>
    <property type="match status" value="1"/>
</dbReference>
<dbReference type="GO" id="GO:0016740">
    <property type="term" value="F:transferase activity"/>
    <property type="evidence" value="ECO:0007669"/>
    <property type="project" value="UniProtKB-KW"/>
</dbReference>
<dbReference type="PANTHER" id="PTHR43300">
    <property type="entry name" value="ACETYLTRANSFERASE"/>
    <property type="match status" value="1"/>
</dbReference>
<sequence length="218" mass="22676">MLQDEHIVVIGASGFGRESLDVLRAMKEDGAAIEISGVIDDAPSASNLGRLKDLNVPYLGTLDHWLAGPSTNTKFVLGIGSPSVKRKIARKLEKEGFTPYTAIHPSAEIGSNPSLGPGAVVCAGAVVSTNVRFGKYVHINPHATIGHDATLEDFVSVNPAAVISGEVRIHDEVLVGAGAIILQQLTVERGVVVGAAALVTKNVPPDVIVKGVPGVWNA</sequence>
<gene>
    <name evidence="6" type="ORF">B840_09005</name>
</gene>
<name>A0A0B6TT38_9CORY</name>
<protein>
    <submittedName>
        <fullName evidence="6">Acetyltransferase</fullName>
    </submittedName>
</protein>
<dbReference type="KEGG" id="cmq:B840_09005"/>
<dbReference type="Proteomes" id="UP000031928">
    <property type="component" value="Chromosome"/>
</dbReference>
<evidence type="ECO:0000256" key="1">
    <source>
        <dbReference type="ARBA" id="ARBA00022679"/>
    </source>
</evidence>
<keyword evidence="1 6" id="KW-0808">Transferase</keyword>
<reference evidence="6 7" key="1">
    <citation type="submission" date="2014-05" db="EMBL/GenBank/DDBJ databases">
        <title>Complete genome sequence of Corynebacterium marinum DSM 44953.</title>
        <authorList>
            <person name="Schaffert L."/>
            <person name="Albersmeier A."/>
            <person name="Kalinowski J."/>
            <person name="Ruckert C."/>
        </authorList>
    </citation>
    <scope>NUCLEOTIDE SEQUENCE [LARGE SCALE GENOMIC DNA]</scope>
    <source>
        <strain evidence="6 7">DSM 44953</strain>
    </source>
</reference>
<dbReference type="PROSITE" id="PS00101">
    <property type="entry name" value="HEXAPEP_TRANSFERASES"/>
    <property type="match status" value="1"/>
</dbReference>
<dbReference type="AlphaFoldDB" id="A0A0B6TT38"/>
<dbReference type="CDD" id="cd03360">
    <property type="entry name" value="LbH_AT_putative"/>
    <property type="match status" value="1"/>
</dbReference>
<feature type="site" description="Increases basicity of active site His" evidence="3">
    <location>
        <position position="148"/>
    </location>
</feature>
<dbReference type="SUPFAM" id="SSF51161">
    <property type="entry name" value="Trimeric LpxA-like enzymes"/>
    <property type="match status" value="1"/>
</dbReference>
<feature type="active site" description="Proton acceptor" evidence="3">
    <location>
        <position position="147"/>
    </location>
</feature>
<feature type="domain" description="PglD N-terminal" evidence="5">
    <location>
        <begin position="7"/>
        <end position="92"/>
    </location>
</feature>
<proteinExistence type="predicted"/>
<dbReference type="STRING" id="1224162.B840_09005"/>
<keyword evidence="7" id="KW-1185">Reference proteome</keyword>
<evidence type="ECO:0000256" key="3">
    <source>
        <dbReference type="PIRSR" id="PIRSR620019-1"/>
    </source>
</evidence>
<dbReference type="Gene3D" id="3.40.50.20">
    <property type="match status" value="1"/>
</dbReference>